<gene>
    <name evidence="2" type="ORF">GQF01_08735</name>
</gene>
<protein>
    <submittedName>
        <fullName evidence="2">MBL fold metallo-hydrolase</fullName>
    </submittedName>
</protein>
<dbReference type="RefSeq" id="WP_161406389.1">
    <property type="nucleotide sequence ID" value="NZ_WTUZ01000010.1"/>
</dbReference>
<accession>A0A6L8UYD0</accession>
<evidence type="ECO:0000256" key="1">
    <source>
        <dbReference type="ARBA" id="ARBA00022833"/>
    </source>
</evidence>
<sequence length="260" mass="28995">MSETTPNSLTFLGTTGAIPDSGNDSPCLIINRDMLIDTGWHSIHTMRTLGFDPLEIRYVVFTHFHHDHYMSLPSLLYYWMSRGEHLSQLTIAGPMEDLERIVGFALAFLENEKGFSHKGQPKLIPLRAGESFHTERFHIHTCRTIHPVAGLCYRFEDRRSAEVFSYTGDTAYSEHIIDHVKGSSVLIHETAMGPHAADPGNNRYLHAGAVDAAKVALEAGVKTLYLIHTSIQRSEACVQAAKRIFGGQVIWPEVGNTVII</sequence>
<reference evidence="2 3" key="1">
    <citation type="submission" date="2019-12" db="EMBL/GenBank/DDBJ databases">
        <title>Paenibacillus sp. nov. sp. isolated from soil.</title>
        <authorList>
            <person name="Kim J."/>
            <person name="Jeong S.E."/>
            <person name="Jung H.S."/>
            <person name="Jeon C.O."/>
        </authorList>
    </citation>
    <scope>NUCLEOTIDE SEQUENCE [LARGE SCALE GENOMIC DNA]</scope>
    <source>
        <strain evidence="2 3">5J-6</strain>
    </source>
</reference>
<keyword evidence="1" id="KW-0862">Zinc</keyword>
<dbReference type="GO" id="GO:0042781">
    <property type="term" value="F:3'-tRNA processing endoribonuclease activity"/>
    <property type="evidence" value="ECO:0007669"/>
    <property type="project" value="TreeGrafter"/>
</dbReference>
<name>A0A6L8UYD0_9BACL</name>
<dbReference type="PANTHER" id="PTHR46018">
    <property type="entry name" value="ZINC PHOSPHODIESTERASE ELAC PROTEIN 1"/>
    <property type="match status" value="1"/>
</dbReference>
<dbReference type="InterPro" id="IPR036866">
    <property type="entry name" value="RibonucZ/Hydroxyglut_hydro"/>
</dbReference>
<dbReference type="Proteomes" id="UP000481087">
    <property type="component" value="Unassembled WGS sequence"/>
</dbReference>
<evidence type="ECO:0000313" key="3">
    <source>
        <dbReference type="Proteomes" id="UP000481087"/>
    </source>
</evidence>
<organism evidence="2 3">
    <name type="scientific">Paenibacillus silvestris</name>
    <dbReference type="NCBI Taxonomy" id="2606219"/>
    <lineage>
        <taxon>Bacteria</taxon>
        <taxon>Bacillati</taxon>
        <taxon>Bacillota</taxon>
        <taxon>Bacilli</taxon>
        <taxon>Bacillales</taxon>
        <taxon>Paenibacillaceae</taxon>
        <taxon>Paenibacillus</taxon>
    </lineage>
</organism>
<dbReference type="Pfam" id="PF23023">
    <property type="entry name" value="Anti-Pycsar_Apyc1"/>
    <property type="match status" value="1"/>
</dbReference>
<evidence type="ECO:0000313" key="2">
    <source>
        <dbReference type="EMBL" id="MZQ82226.1"/>
    </source>
</evidence>
<keyword evidence="3" id="KW-1185">Reference proteome</keyword>
<dbReference type="PANTHER" id="PTHR46018:SF7">
    <property type="entry name" value="RIBONUCLEASE Z"/>
    <property type="match status" value="1"/>
</dbReference>
<keyword evidence="2" id="KW-0378">Hydrolase</keyword>
<dbReference type="AlphaFoldDB" id="A0A6L8UYD0"/>
<dbReference type="SUPFAM" id="SSF56281">
    <property type="entry name" value="Metallo-hydrolase/oxidoreductase"/>
    <property type="match status" value="1"/>
</dbReference>
<proteinExistence type="predicted"/>
<comment type="caution">
    <text evidence="2">The sequence shown here is derived from an EMBL/GenBank/DDBJ whole genome shotgun (WGS) entry which is preliminary data.</text>
</comment>
<dbReference type="Gene3D" id="3.60.15.10">
    <property type="entry name" value="Ribonuclease Z/Hydroxyacylglutathione hydrolase-like"/>
    <property type="match status" value="1"/>
</dbReference>
<dbReference type="EMBL" id="WTUZ01000010">
    <property type="protein sequence ID" value="MZQ82226.1"/>
    <property type="molecule type" value="Genomic_DNA"/>
</dbReference>